<evidence type="ECO:0000313" key="2">
    <source>
        <dbReference type="Proteomes" id="UP001054945"/>
    </source>
</evidence>
<dbReference type="EMBL" id="BPLR01014015">
    <property type="protein sequence ID" value="GIY65663.1"/>
    <property type="molecule type" value="Genomic_DNA"/>
</dbReference>
<dbReference type="AlphaFoldDB" id="A0AAV4V6I2"/>
<keyword evidence="2" id="KW-1185">Reference proteome</keyword>
<evidence type="ECO:0008006" key="3">
    <source>
        <dbReference type="Google" id="ProtNLM"/>
    </source>
</evidence>
<reference evidence="1 2" key="1">
    <citation type="submission" date="2021-06" db="EMBL/GenBank/DDBJ databases">
        <title>Caerostris extrusa draft genome.</title>
        <authorList>
            <person name="Kono N."/>
            <person name="Arakawa K."/>
        </authorList>
    </citation>
    <scope>NUCLEOTIDE SEQUENCE [LARGE SCALE GENOMIC DNA]</scope>
</reference>
<proteinExistence type="predicted"/>
<dbReference type="Proteomes" id="UP001054945">
    <property type="component" value="Unassembled WGS sequence"/>
</dbReference>
<accession>A0AAV4V6I2</accession>
<evidence type="ECO:0000313" key="1">
    <source>
        <dbReference type="EMBL" id="GIY65663.1"/>
    </source>
</evidence>
<protein>
    <recommendedName>
        <fullName evidence="3">Ribosomal protein S19</fullName>
    </recommendedName>
</protein>
<name>A0AAV4V6I2_CAEEX</name>
<sequence>MQIGENESYKKRHLASKQKKSVSCLVPTLSLMPLSGRQEMNHSTRLTRQRTRWRLAWRLGFFKFKKSIPSFFFVMVFGEVRFINNEYGNETLTDASRFYQKYK</sequence>
<organism evidence="1 2">
    <name type="scientific">Caerostris extrusa</name>
    <name type="common">Bark spider</name>
    <name type="synonym">Caerostris bankana</name>
    <dbReference type="NCBI Taxonomy" id="172846"/>
    <lineage>
        <taxon>Eukaryota</taxon>
        <taxon>Metazoa</taxon>
        <taxon>Ecdysozoa</taxon>
        <taxon>Arthropoda</taxon>
        <taxon>Chelicerata</taxon>
        <taxon>Arachnida</taxon>
        <taxon>Araneae</taxon>
        <taxon>Araneomorphae</taxon>
        <taxon>Entelegynae</taxon>
        <taxon>Araneoidea</taxon>
        <taxon>Araneidae</taxon>
        <taxon>Caerostris</taxon>
    </lineage>
</organism>
<comment type="caution">
    <text evidence="1">The sequence shown here is derived from an EMBL/GenBank/DDBJ whole genome shotgun (WGS) entry which is preliminary data.</text>
</comment>
<gene>
    <name evidence="1" type="ORF">CEXT_740711</name>
</gene>